<evidence type="ECO:0000256" key="5">
    <source>
        <dbReference type="ARBA" id="ARBA00023235"/>
    </source>
</evidence>
<evidence type="ECO:0000256" key="3">
    <source>
        <dbReference type="ARBA" id="ARBA00022490"/>
    </source>
</evidence>
<gene>
    <name evidence="9" type="ORF">UBRO2_01434</name>
    <name evidence="8" type="ORF">UBRO_07433</name>
</gene>
<keyword evidence="4" id="KW-0028">Amino-acid biosynthesis</keyword>
<evidence type="ECO:0000313" key="8">
    <source>
        <dbReference type="EMBL" id="SAM85328.1"/>
    </source>
</evidence>
<keyword evidence="3" id="KW-0963">Cytoplasm</keyword>
<dbReference type="EMBL" id="ULHB01000019">
    <property type="protein sequence ID" value="SYW76597.1"/>
    <property type="molecule type" value="Genomic_DNA"/>
</dbReference>
<sequence>MKLLSSLVAAALVVSAVQAIPATNSGLLNGARVEDPPTDPIDRIDFYRQKIQRYETPIIQTYLARVALNGSIGREEERTAEFFADASKFKKDFFAQPDSENERWLEQKSGHPFASVNSYPPAVNYVTKVVLPKDAVLDKPVVGKGIFPIGRRPQDEDNIVDFVKAKLQVGHSSDPMLDQPSVILLDASLLRLLSARILFGHEIALAKFDSQKTSYCQFLTHHPIQKNDILKFLTDHKQVVNILGRVRSKTKTFTQTFDGDAETLYPQHTTDNVLRLFQAYVIPITTEIELATIIAQAPHCNK</sequence>
<evidence type="ECO:0000256" key="4">
    <source>
        <dbReference type="ARBA" id="ARBA00023222"/>
    </source>
</evidence>
<comment type="subcellular location">
    <subcellularLocation>
        <location evidence="1">Cytoplasm</location>
    </subcellularLocation>
</comment>
<evidence type="ECO:0000313" key="9">
    <source>
        <dbReference type="EMBL" id="SYW76597.1"/>
    </source>
</evidence>
<dbReference type="PANTHER" id="PTHR21145">
    <property type="entry name" value="CHORISMATE MUTASE"/>
    <property type="match status" value="1"/>
</dbReference>
<dbReference type="InterPro" id="IPR008238">
    <property type="entry name" value="Chorismate_mutase_AroQ_euk"/>
</dbReference>
<dbReference type="Proteomes" id="UP000658997">
    <property type="component" value="Unassembled WGS sequence"/>
</dbReference>
<evidence type="ECO:0000256" key="1">
    <source>
        <dbReference type="ARBA" id="ARBA00004496"/>
    </source>
</evidence>
<dbReference type="PANTHER" id="PTHR21145:SF12">
    <property type="entry name" value="CHORISMATE MUTASE"/>
    <property type="match status" value="1"/>
</dbReference>
<dbReference type="InterPro" id="IPR037039">
    <property type="entry name" value="CM_AroQ_sf_eucaryotic"/>
</dbReference>
<evidence type="ECO:0000256" key="2">
    <source>
        <dbReference type="ARBA" id="ARBA00012404"/>
    </source>
</evidence>
<dbReference type="GO" id="GO:0046417">
    <property type="term" value="P:chorismate metabolic process"/>
    <property type="evidence" value="ECO:0007669"/>
    <property type="project" value="InterPro"/>
</dbReference>
<reference evidence="10" key="2">
    <citation type="submission" date="2016-04" db="EMBL/GenBank/DDBJ databases">
        <authorList>
            <person name="Guldener U."/>
            <person name="Guldener U."/>
        </authorList>
    </citation>
    <scope>NUCLEOTIDE SEQUENCE [LARGE SCALE GENOMIC DNA]</scope>
    <source>
        <strain evidence="10">UB2112</strain>
    </source>
</reference>
<organism evidence="8 10">
    <name type="scientific">Ustilago bromivora</name>
    <dbReference type="NCBI Taxonomy" id="307758"/>
    <lineage>
        <taxon>Eukaryota</taxon>
        <taxon>Fungi</taxon>
        <taxon>Dikarya</taxon>
        <taxon>Basidiomycota</taxon>
        <taxon>Ustilaginomycotina</taxon>
        <taxon>Ustilaginomycetes</taxon>
        <taxon>Ustilaginales</taxon>
        <taxon>Ustilaginaceae</taxon>
        <taxon>Ustilago</taxon>
    </lineage>
</organism>
<dbReference type="AlphaFoldDB" id="A0A1K0GBC5"/>
<evidence type="ECO:0000313" key="10">
    <source>
        <dbReference type="Proteomes" id="UP000179920"/>
    </source>
</evidence>
<proteinExistence type="predicted"/>
<dbReference type="Gene3D" id="1.10.590.10">
    <property type="entry name" value="Chorismate mutase, AroQ class superfamily, eukaryotic"/>
    <property type="match status" value="1"/>
</dbReference>
<dbReference type="SUPFAM" id="SSF48600">
    <property type="entry name" value="Chorismate mutase II"/>
    <property type="match status" value="1"/>
</dbReference>
<dbReference type="EC" id="5.4.99.5" evidence="2"/>
<feature type="signal peptide" evidence="7">
    <location>
        <begin position="1"/>
        <end position="19"/>
    </location>
</feature>
<name>A0A1K0GBC5_9BASI</name>
<keyword evidence="7" id="KW-0732">Signal</keyword>
<reference evidence="9" key="3">
    <citation type="submission" date="2018-08" db="EMBL/GenBank/DDBJ databases">
        <authorList>
            <person name="Guldener U."/>
        </authorList>
    </citation>
    <scope>NUCLEOTIDE SEQUENCE</scope>
    <source>
        <strain evidence="9">UB2</strain>
    </source>
</reference>
<dbReference type="GO" id="GO:0009094">
    <property type="term" value="P:L-phenylalanine biosynthetic process"/>
    <property type="evidence" value="ECO:0007669"/>
    <property type="project" value="UniProtKB-KW"/>
</dbReference>
<dbReference type="EMBL" id="LT558133">
    <property type="protein sequence ID" value="SAM85328.1"/>
    <property type="molecule type" value="Genomic_DNA"/>
</dbReference>
<keyword evidence="11" id="KW-1185">Reference proteome</keyword>
<evidence type="ECO:0000313" key="11">
    <source>
        <dbReference type="Proteomes" id="UP000658997"/>
    </source>
</evidence>
<evidence type="ECO:0000256" key="6">
    <source>
        <dbReference type="ARBA" id="ARBA00023979"/>
    </source>
</evidence>
<feature type="chain" id="PRO_5038295959" description="chorismate mutase" evidence="7">
    <location>
        <begin position="20"/>
        <end position="302"/>
    </location>
</feature>
<dbReference type="OrthoDB" id="2554237at2759"/>
<protein>
    <recommendedName>
        <fullName evidence="2">chorismate mutase</fullName>
        <ecNumber evidence="2">5.4.99.5</ecNumber>
    </recommendedName>
</protein>
<evidence type="ECO:0000256" key="7">
    <source>
        <dbReference type="SAM" id="SignalP"/>
    </source>
</evidence>
<keyword evidence="5" id="KW-0413">Isomerase</keyword>
<accession>A0A1K0GBC5</accession>
<dbReference type="GO" id="GO:0005737">
    <property type="term" value="C:cytoplasm"/>
    <property type="evidence" value="ECO:0007669"/>
    <property type="project" value="UniProtKB-SubCell"/>
</dbReference>
<dbReference type="Proteomes" id="UP000179920">
    <property type="component" value="Chromosome XVII"/>
</dbReference>
<keyword evidence="4" id="KW-0584">Phenylalanine biosynthesis</keyword>
<dbReference type="InterPro" id="IPR036263">
    <property type="entry name" value="Chorismate_II_sf"/>
</dbReference>
<reference evidence="8" key="1">
    <citation type="submission" date="2016-04" db="EMBL/GenBank/DDBJ databases">
        <authorList>
            <person name="Evans L.H."/>
            <person name="Alamgir A."/>
            <person name="Owens N."/>
            <person name="Weber N.D."/>
            <person name="Virtaneva K."/>
            <person name="Barbian K."/>
            <person name="Babar A."/>
            <person name="Rosenke K."/>
        </authorList>
    </citation>
    <scope>NUCLEOTIDE SEQUENCE</scope>
    <source>
        <strain evidence="8">UB2112</strain>
    </source>
</reference>
<comment type="catalytic activity">
    <reaction evidence="6">
        <text>chorismate = prephenate</text>
        <dbReference type="Rhea" id="RHEA:13897"/>
        <dbReference type="ChEBI" id="CHEBI:29748"/>
        <dbReference type="ChEBI" id="CHEBI:29934"/>
        <dbReference type="EC" id="5.4.99.5"/>
    </reaction>
    <physiologicalReaction direction="left-to-right" evidence="6">
        <dbReference type="Rhea" id="RHEA:13898"/>
    </physiologicalReaction>
</comment>
<keyword evidence="4" id="KW-0057">Aromatic amino acid biosynthesis</keyword>
<dbReference type="GO" id="GO:0004106">
    <property type="term" value="F:chorismate mutase activity"/>
    <property type="evidence" value="ECO:0007669"/>
    <property type="project" value="UniProtKB-EC"/>
</dbReference>